<dbReference type="EMBL" id="SMGO01000001">
    <property type="protein sequence ID" value="TCK84966.1"/>
    <property type="molecule type" value="Genomic_DNA"/>
</dbReference>
<organism evidence="2 3">
    <name type="scientific">Albibacterium bauzanense</name>
    <dbReference type="NCBI Taxonomy" id="653929"/>
    <lineage>
        <taxon>Bacteria</taxon>
        <taxon>Pseudomonadati</taxon>
        <taxon>Bacteroidota</taxon>
        <taxon>Sphingobacteriia</taxon>
        <taxon>Sphingobacteriales</taxon>
        <taxon>Sphingobacteriaceae</taxon>
        <taxon>Albibacterium</taxon>
    </lineage>
</organism>
<evidence type="ECO:0000313" key="2">
    <source>
        <dbReference type="EMBL" id="TCK84966.1"/>
    </source>
</evidence>
<feature type="transmembrane region" description="Helical" evidence="1">
    <location>
        <begin position="144"/>
        <end position="165"/>
    </location>
</feature>
<dbReference type="RefSeq" id="WP_132220781.1">
    <property type="nucleotide sequence ID" value="NZ_SMGO01000001.1"/>
</dbReference>
<feature type="transmembrane region" description="Helical" evidence="1">
    <location>
        <begin position="239"/>
        <end position="268"/>
    </location>
</feature>
<dbReference type="PANTHER" id="PTHR16214:SF3">
    <property type="entry name" value="TRANSMEMBRANE PROTEIN 260"/>
    <property type="match status" value="1"/>
</dbReference>
<name>A0A4R1LZE9_9SPHI</name>
<dbReference type="OrthoDB" id="9807602at2"/>
<dbReference type="AlphaFoldDB" id="A0A4R1LZE9"/>
<keyword evidence="3" id="KW-1185">Reference proteome</keyword>
<feature type="transmembrane region" description="Helical" evidence="1">
    <location>
        <begin position="603"/>
        <end position="623"/>
    </location>
</feature>
<proteinExistence type="predicted"/>
<reference evidence="2 3" key="1">
    <citation type="submission" date="2019-03" db="EMBL/GenBank/DDBJ databases">
        <title>Genomic Encyclopedia of Archaeal and Bacterial Type Strains, Phase II (KMG-II): from individual species to whole genera.</title>
        <authorList>
            <person name="Goeker M."/>
        </authorList>
    </citation>
    <scope>NUCLEOTIDE SEQUENCE [LARGE SCALE GENOMIC DNA]</scope>
    <source>
        <strain evidence="2 3">DSM 22554</strain>
    </source>
</reference>
<dbReference type="PANTHER" id="PTHR16214">
    <property type="entry name" value="TRANSMEMBRANE PROTEIN 260"/>
    <property type="match status" value="1"/>
</dbReference>
<comment type="caution">
    <text evidence="2">The sequence shown here is derived from an EMBL/GenBank/DDBJ whole genome shotgun (WGS) entry which is preliminary data.</text>
</comment>
<keyword evidence="1" id="KW-0472">Membrane</keyword>
<feature type="transmembrane region" description="Helical" evidence="1">
    <location>
        <begin position="573"/>
        <end position="591"/>
    </location>
</feature>
<dbReference type="InterPro" id="IPR052724">
    <property type="entry name" value="GT117_domain-containing"/>
</dbReference>
<gene>
    <name evidence="2" type="ORF">C8N28_0262</name>
</gene>
<feature type="transmembrane region" description="Helical" evidence="1">
    <location>
        <begin position="185"/>
        <end position="204"/>
    </location>
</feature>
<feature type="transmembrane region" description="Helical" evidence="1">
    <location>
        <begin position="315"/>
        <end position="338"/>
    </location>
</feature>
<feature type="transmembrane region" description="Helical" evidence="1">
    <location>
        <begin position="280"/>
        <end position="303"/>
    </location>
</feature>
<feature type="transmembrane region" description="Helical" evidence="1">
    <location>
        <begin position="350"/>
        <end position="372"/>
    </location>
</feature>
<feature type="transmembrane region" description="Helical" evidence="1">
    <location>
        <begin position="549"/>
        <end position="566"/>
    </location>
</feature>
<feature type="transmembrane region" description="Helical" evidence="1">
    <location>
        <begin position="635"/>
        <end position="657"/>
    </location>
</feature>
<accession>A0A4R1LZE9</accession>
<evidence type="ECO:0000313" key="3">
    <source>
        <dbReference type="Proteomes" id="UP000294616"/>
    </source>
</evidence>
<dbReference type="Pfam" id="PF11028">
    <property type="entry name" value="TMEM260-like"/>
    <property type="match status" value="1"/>
</dbReference>
<dbReference type="InterPro" id="IPR021280">
    <property type="entry name" value="TMEM260-like"/>
</dbReference>
<keyword evidence="1" id="KW-1133">Transmembrane helix</keyword>
<evidence type="ECO:0000256" key="1">
    <source>
        <dbReference type="SAM" id="Phobius"/>
    </source>
</evidence>
<dbReference type="Proteomes" id="UP000294616">
    <property type="component" value="Unassembled WGS sequence"/>
</dbReference>
<protein>
    <submittedName>
        <fullName evidence="2">Uncharacterized protein DUF2723</fullName>
    </submittedName>
</protein>
<feature type="transmembrane region" description="Helical" evidence="1">
    <location>
        <begin position="74"/>
        <end position="92"/>
    </location>
</feature>
<keyword evidence="1" id="KW-0812">Transmembrane</keyword>
<sequence length="1066" mass="122124">MKLTVLQKQEIRKYLEEVTIVRSNCDELFDHIITDLEQNSTSDKLDIERVKQSIVVEFDSMINTEQEKRNYRRINTIVGFTLFLFALVVYWLTMEPTVSFWDCGEFIAAAFKLEVGHQPGAPIFLMLGKIFSLFAFGESSAVAYWVNFSAAFASAATIMFLFWTITALVARAYKNEKIKSKTTSIIIAGIIGALAYTFSDTFWFSAVEAEVYALSSLFTAVTFWAILKWESQANDRWLILIAFMIGLSTGVHLLNLLTIPAITLVYYYKKAENSTTLGTLKALLIGCAIVAFVQFGVIQYFVLGAFKFDLLFVNLFGFSFGSGALFYIVIVGFLLFFGVRYSIRKHNYKLNLGLICTVFLLLGFSSYTMILLRANAKPAINLSNPDNIYSLYNYLGRTNYKSTPLLYGNTFDAKSIENEVTGNLYRKGENKYEIAGNTYKTTYDKNLLFPRTYSQTPQHIDFYKEWIGLRDGETPTFSQNLGFFASWQMGVMYWRYFLWNFSGRQNDIQGYGDIKNGNWITGIKPLDAIRLGNQTNLPPSIVANEGHNVFYGLPFLLGIAGAIWLFRRNKQIGVILTAFFFFTGIAIILYLNQDPMQVRERDYAYAGSFYAFAIFIGFGFLLIKEILQRTSTKRIGLIAATVICLFSVPFLMATQGWNDHNRSDKTTSLNWARNYLNSCAKDAILFTNADNDTYPLWYAQEVEGIRTDVRVICLQFLQDDSFIDQLKAKVNSSEALPINLLHKQYQAGVRDFFPYVDYGITDSVELRDLIAVMTSENKNDKVQMTDGSYMNFIPARKLKLSIDADQLIDTNTIRPDQKSNVVPAMEWSFNKPYASKGDLIMFDILANNDWKRPIYFATSVSEDTYMGLEQYLYLEGYAYRLLPLKNEGKEVDKTQRTNTDVMYSNVMNRLDFTAFNKAKYIDVESRRVLNSTWQLNNTLTNNLITEGKTDKAKQVMQKSMRELPLRNYSIIDTLNKLNTVRNLYALDQTEEANNVTNTTLDFLTQELQYITTLTISPQLAYRDEIQIGLYVLDEFERITAGYQQKELNQRTKDVLDQMIEAFQIKS</sequence>